<keyword evidence="7" id="KW-0067">ATP-binding</keyword>
<evidence type="ECO:0000256" key="2">
    <source>
        <dbReference type="ARBA" id="ARBA00012438"/>
    </source>
</evidence>
<feature type="transmembrane region" description="Helical" evidence="9">
    <location>
        <begin position="170"/>
        <end position="188"/>
    </location>
</feature>
<keyword evidence="8" id="KW-0902">Two-component regulatory system</keyword>
<feature type="transmembrane region" description="Helical" evidence="9">
    <location>
        <begin position="200"/>
        <end position="218"/>
    </location>
</feature>
<gene>
    <name evidence="11" type="ORF">DR950_03085</name>
</gene>
<dbReference type="InterPro" id="IPR011712">
    <property type="entry name" value="Sig_transdc_His_kin_sub3_dim/P"/>
</dbReference>
<organism evidence="11 12">
    <name type="scientific">Kitasatospora xanthocidica</name>
    <dbReference type="NCBI Taxonomy" id="83382"/>
    <lineage>
        <taxon>Bacteria</taxon>
        <taxon>Bacillati</taxon>
        <taxon>Actinomycetota</taxon>
        <taxon>Actinomycetes</taxon>
        <taxon>Kitasatosporales</taxon>
        <taxon>Streptomycetaceae</taxon>
        <taxon>Kitasatospora</taxon>
    </lineage>
</organism>
<evidence type="ECO:0000313" key="12">
    <source>
        <dbReference type="Proteomes" id="UP000263377"/>
    </source>
</evidence>
<evidence type="ECO:0000256" key="5">
    <source>
        <dbReference type="ARBA" id="ARBA00022741"/>
    </source>
</evidence>
<feature type="transmembrane region" description="Helical" evidence="9">
    <location>
        <begin position="258"/>
        <end position="283"/>
    </location>
</feature>
<evidence type="ECO:0000256" key="3">
    <source>
        <dbReference type="ARBA" id="ARBA00022553"/>
    </source>
</evidence>
<dbReference type="InterPro" id="IPR003594">
    <property type="entry name" value="HATPase_dom"/>
</dbReference>
<keyword evidence="6 11" id="KW-0418">Kinase</keyword>
<dbReference type="Pfam" id="PF07730">
    <property type="entry name" value="HisKA_3"/>
    <property type="match status" value="1"/>
</dbReference>
<dbReference type="GO" id="GO:0046983">
    <property type="term" value="F:protein dimerization activity"/>
    <property type="evidence" value="ECO:0007669"/>
    <property type="project" value="InterPro"/>
</dbReference>
<evidence type="ECO:0000256" key="4">
    <source>
        <dbReference type="ARBA" id="ARBA00022679"/>
    </source>
</evidence>
<dbReference type="EC" id="2.7.13.3" evidence="2"/>
<feature type="transmembrane region" description="Helical" evidence="9">
    <location>
        <begin position="27"/>
        <end position="45"/>
    </location>
</feature>
<feature type="transmembrane region" description="Helical" evidence="9">
    <location>
        <begin position="289"/>
        <end position="309"/>
    </location>
</feature>
<dbReference type="AlphaFoldDB" id="A0A372ZNT4"/>
<sequence>MVAGGLWVGYVLSHLGAPGVSVPTHDLAVLGYGLAAVAGGVLLHAHRPGNQLGWVLLVYGAATILPVAAEAPIWVEGGDPRMVGAVVVLSSLCDTVSGALWHALPLWLPFGTLPSRRWWFAIGAVALWRLPPASYYVSEPTVFGRPNPFAGSGLAHLLQIFNDRMLDTQLVVYVALTVLVVLVPLARIRGASRRRRQNVLLGLGVYLLWGGAELGYYFDQGTAAYTAFAVTSALWTLTLAAVVVRDGSWRLDRAARRVLTGLLVAAGLAVAFVVVACLLSTMLMPGTGLGALVVVAAVFLLATGLPRGVRWASGVVDRWYYGSRAQPYQVLRSLAGRVSQTVDPQEVPAVLCRTVSEELLLPGVELTVSTRSGERSLAAVGELSGGGEGFSLVHRGERIGRLAVAPRPGQRALDDSDRDILRSLADQAAPAVASLQLMADLRASRERIVAAREEERRQLRRDIHDGLGPLLAGLRLRLQAAAAVDDPALFSGVLDRVADDLATAVREVRRITDRLGPTALGDYGLSTALGRLAETFSGPDLAVATRLEPDPLPALPAAVEVAVYRITAEALNNVVRHARASSATVSVRVDAGHLELEVEDDGRGPDHGLPVHPGVGLQSMSERAAEIGGSCTVDALRRGTRVHAVLPRRPASG</sequence>
<dbReference type="CDD" id="cd16917">
    <property type="entry name" value="HATPase_UhpB-NarQ-NarX-like"/>
    <property type="match status" value="1"/>
</dbReference>
<dbReference type="InterPro" id="IPR036890">
    <property type="entry name" value="HATPase_C_sf"/>
</dbReference>
<dbReference type="SUPFAM" id="SSF55781">
    <property type="entry name" value="GAF domain-like"/>
    <property type="match status" value="1"/>
</dbReference>
<keyword evidence="4" id="KW-0808">Transferase</keyword>
<keyword evidence="9" id="KW-0812">Transmembrane</keyword>
<dbReference type="InterPro" id="IPR029016">
    <property type="entry name" value="GAF-like_dom_sf"/>
</dbReference>
<dbReference type="InterPro" id="IPR050482">
    <property type="entry name" value="Sensor_HK_TwoCompSys"/>
</dbReference>
<evidence type="ECO:0000256" key="1">
    <source>
        <dbReference type="ARBA" id="ARBA00000085"/>
    </source>
</evidence>
<feature type="domain" description="Histidine kinase/HSP90-like ATPase" evidence="10">
    <location>
        <begin position="558"/>
        <end position="650"/>
    </location>
</feature>
<evidence type="ECO:0000256" key="7">
    <source>
        <dbReference type="ARBA" id="ARBA00022840"/>
    </source>
</evidence>
<dbReference type="Gene3D" id="3.30.450.40">
    <property type="match status" value="1"/>
</dbReference>
<evidence type="ECO:0000256" key="8">
    <source>
        <dbReference type="ARBA" id="ARBA00023012"/>
    </source>
</evidence>
<dbReference type="GO" id="GO:0005524">
    <property type="term" value="F:ATP binding"/>
    <property type="evidence" value="ECO:0007669"/>
    <property type="project" value="UniProtKB-KW"/>
</dbReference>
<evidence type="ECO:0000259" key="10">
    <source>
        <dbReference type="SMART" id="SM00387"/>
    </source>
</evidence>
<comment type="catalytic activity">
    <reaction evidence="1">
        <text>ATP + protein L-histidine = ADP + protein N-phospho-L-histidine.</text>
        <dbReference type="EC" id="2.7.13.3"/>
    </reaction>
</comment>
<evidence type="ECO:0000256" key="9">
    <source>
        <dbReference type="SAM" id="Phobius"/>
    </source>
</evidence>
<evidence type="ECO:0000313" key="11">
    <source>
        <dbReference type="EMBL" id="RGD56907.1"/>
    </source>
</evidence>
<keyword evidence="3" id="KW-0597">Phosphoprotein</keyword>
<dbReference type="SMART" id="SM00387">
    <property type="entry name" value="HATPase_c"/>
    <property type="match status" value="1"/>
</dbReference>
<dbReference type="EMBL" id="QVIG01000001">
    <property type="protein sequence ID" value="RGD56907.1"/>
    <property type="molecule type" value="Genomic_DNA"/>
</dbReference>
<keyword evidence="12" id="KW-1185">Reference proteome</keyword>
<dbReference type="GO" id="GO:0016020">
    <property type="term" value="C:membrane"/>
    <property type="evidence" value="ECO:0007669"/>
    <property type="project" value="InterPro"/>
</dbReference>
<dbReference type="PANTHER" id="PTHR24421">
    <property type="entry name" value="NITRATE/NITRITE SENSOR PROTEIN NARX-RELATED"/>
    <property type="match status" value="1"/>
</dbReference>
<protein>
    <recommendedName>
        <fullName evidence="2">histidine kinase</fullName>
        <ecNumber evidence="2">2.7.13.3</ecNumber>
    </recommendedName>
</protein>
<accession>A0A372ZNT4</accession>
<dbReference type="GO" id="GO:0000155">
    <property type="term" value="F:phosphorelay sensor kinase activity"/>
    <property type="evidence" value="ECO:0007669"/>
    <property type="project" value="InterPro"/>
</dbReference>
<feature type="transmembrane region" description="Helical" evidence="9">
    <location>
        <begin position="224"/>
        <end position="246"/>
    </location>
</feature>
<dbReference type="SUPFAM" id="SSF55874">
    <property type="entry name" value="ATPase domain of HSP90 chaperone/DNA topoisomerase II/histidine kinase"/>
    <property type="match status" value="1"/>
</dbReference>
<reference evidence="11 12" key="1">
    <citation type="submission" date="2018-08" db="EMBL/GenBank/DDBJ databases">
        <title>Diversity &amp; Physiological Properties of Lignin-Decomposing Actinobacteria from Soil.</title>
        <authorList>
            <person name="Roh S.G."/>
            <person name="Kim S.B."/>
        </authorList>
    </citation>
    <scope>NUCLEOTIDE SEQUENCE [LARGE SCALE GENOMIC DNA]</scope>
    <source>
        <strain evidence="11 12">MMS17-GH009</strain>
    </source>
</reference>
<evidence type="ECO:0000256" key="6">
    <source>
        <dbReference type="ARBA" id="ARBA00022777"/>
    </source>
</evidence>
<dbReference type="Pfam" id="PF02518">
    <property type="entry name" value="HATPase_c"/>
    <property type="match status" value="1"/>
</dbReference>
<dbReference type="Proteomes" id="UP000263377">
    <property type="component" value="Unassembled WGS sequence"/>
</dbReference>
<keyword evidence="5" id="KW-0547">Nucleotide-binding</keyword>
<keyword evidence="9" id="KW-0472">Membrane</keyword>
<feature type="transmembrane region" description="Helical" evidence="9">
    <location>
        <begin position="52"/>
        <end position="75"/>
    </location>
</feature>
<keyword evidence="9" id="KW-1133">Transmembrane helix</keyword>
<dbReference type="Gene3D" id="3.30.565.10">
    <property type="entry name" value="Histidine kinase-like ATPase, C-terminal domain"/>
    <property type="match status" value="1"/>
</dbReference>
<proteinExistence type="predicted"/>
<dbReference type="Gene3D" id="1.20.5.1930">
    <property type="match status" value="1"/>
</dbReference>
<comment type="caution">
    <text evidence="11">The sequence shown here is derived from an EMBL/GenBank/DDBJ whole genome shotgun (WGS) entry which is preliminary data.</text>
</comment>
<name>A0A372ZNT4_9ACTN</name>
<dbReference type="PANTHER" id="PTHR24421:SF10">
    <property type="entry name" value="NITRATE_NITRITE SENSOR PROTEIN NARQ"/>
    <property type="match status" value="1"/>
</dbReference>